<reference evidence="2" key="1">
    <citation type="journal article" date="2020" name="Stud. Mycol.">
        <title>101 Dothideomycetes genomes: a test case for predicting lifestyles and emergence of pathogens.</title>
        <authorList>
            <person name="Haridas S."/>
            <person name="Albert R."/>
            <person name="Binder M."/>
            <person name="Bloem J."/>
            <person name="Labutti K."/>
            <person name="Salamov A."/>
            <person name="Andreopoulos B."/>
            <person name="Baker S."/>
            <person name="Barry K."/>
            <person name="Bills G."/>
            <person name="Bluhm B."/>
            <person name="Cannon C."/>
            <person name="Castanera R."/>
            <person name="Culley D."/>
            <person name="Daum C."/>
            <person name="Ezra D."/>
            <person name="Gonzalez J."/>
            <person name="Henrissat B."/>
            <person name="Kuo A."/>
            <person name="Liang C."/>
            <person name="Lipzen A."/>
            <person name="Lutzoni F."/>
            <person name="Magnuson J."/>
            <person name="Mondo S."/>
            <person name="Nolan M."/>
            <person name="Ohm R."/>
            <person name="Pangilinan J."/>
            <person name="Park H.-J."/>
            <person name="Ramirez L."/>
            <person name="Alfaro M."/>
            <person name="Sun H."/>
            <person name="Tritt A."/>
            <person name="Yoshinaga Y."/>
            <person name="Zwiers L.-H."/>
            <person name="Turgeon B."/>
            <person name="Goodwin S."/>
            <person name="Spatafora J."/>
            <person name="Crous P."/>
            <person name="Grigoriev I."/>
        </authorList>
    </citation>
    <scope>NUCLEOTIDE SEQUENCE</scope>
    <source>
        <strain evidence="2">SCOH1-5</strain>
    </source>
</reference>
<dbReference type="OrthoDB" id="3648004at2759"/>
<proteinExistence type="predicted"/>
<accession>A0A6A6F6Q1</accession>
<keyword evidence="3" id="KW-1185">Reference proteome</keyword>
<organism evidence="2 3">
    <name type="scientific">Cercospora zeae-maydis SCOH1-5</name>
    <dbReference type="NCBI Taxonomy" id="717836"/>
    <lineage>
        <taxon>Eukaryota</taxon>
        <taxon>Fungi</taxon>
        <taxon>Dikarya</taxon>
        <taxon>Ascomycota</taxon>
        <taxon>Pezizomycotina</taxon>
        <taxon>Dothideomycetes</taxon>
        <taxon>Dothideomycetidae</taxon>
        <taxon>Mycosphaerellales</taxon>
        <taxon>Mycosphaerellaceae</taxon>
        <taxon>Cercospora</taxon>
    </lineage>
</organism>
<name>A0A6A6F6Q1_9PEZI</name>
<dbReference type="Proteomes" id="UP000799539">
    <property type="component" value="Unassembled WGS sequence"/>
</dbReference>
<keyword evidence="1" id="KW-0732">Signal</keyword>
<evidence type="ECO:0008006" key="4">
    <source>
        <dbReference type="Google" id="ProtNLM"/>
    </source>
</evidence>
<dbReference type="EMBL" id="ML992686">
    <property type="protein sequence ID" value="KAF2209635.1"/>
    <property type="molecule type" value="Genomic_DNA"/>
</dbReference>
<sequence length="407" mass="41694">MQLLVLLTAALGPVAFAQQPTSSTVNFVCATRYALQPTNQVRTTIFRVTTTNTAGRTVTVNPTTTVTVGATTFTVTSTITSRSTVTAASSVATATAFVTATSTLVSTVTQTFTTASVVTVTNSLPGVTSTVSAPAGFTALGLAPDFNVKRDASPEPRHPHIAKRAAAKGHLPILPEAGSNTKIQARQNSGQEYPVGVLCTSRTTFFATGTATSTAAGRTQTITVSSPNVVRTITRTVNGAATTVTPAGTTRFVTVTSTTQTSSTTTSTTVLVNTATVNLNAPASTAYAQCSAQNLIANTAFDNQIGTVTISSANSVIRSITVAEFTGLECCTACARLANCAGFAQQAVMQGGRCYLIETNSGTCDARQTFGNSFHYYSVAGGLGYTVGNGQCGRLGAVQGPPNDGNS</sequence>
<evidence type="ECO:0000313" key="2">
    <source>
        <dbReference type="EMBL" id="KAF2209635.1"/>
    </source>
</evidence>
<feature type="signal peptide" evidence="1">
    <location>
        <begin position="1"/>
        <end position="17"/>
    </location>
</feature>
<feature type="chain" id="PRO_5025415738" description="Apple domain-containing protein" evidence="1">
    <location>
        <begin position="18"/>
        <end position="407"/>
    </location>
</feature>
<evidence type="ECO:0000313" key="3">
    <source>
        <dbReference type="Proteomes" id="UP000799539"/>
    </source>
</evidence>
<dbReference type="AlphaFoldDB" id="A0A6A6F6Q1"/>
<evidence type="ECO:0000256" key="1">
    <source>
        <dbReference type="SAM" id="SignalP"/>
    </source>
</evidence>
<gene>
    <name evidence="2" type="ORF">CERZMDRAFT_100417</name>
</gene>
<protein>
    <recommendedName>
        <fullName evidence="4">Apple domain-containing protein</fullName>
    </recommendedName>
</protein>